<dbReference type="SUPFAM" id="SSF53686">
    <property type="entry name" value="Tryptophan synthase beta subunit-like PLP-dependent enzymes"/>
    <property type="match status" value="1"/>
</dbReference>
<proteinExistence type="inferred from homology"/>
<evidence type="ECO:0000313" key="10">
    <source>
        <dbReference type="EMBL" id="OJI94339.1"/>
    </source>
</evidence>
<evidence type="ECO:0000256" key="2">
    <source>
        <dbReference type="ARBA" id="ARBA00008639"/>
    </source>
</evidence>
<dbReference type="NCBIfam" id="NF003031">
    <property type="entry name" value="PRK03910.1-4"/>
    <property type="match status" value="1"/>
</dbReference>
<comment type="cofactor">
    <cofactor evidence="1">
        <name>pyridoxal 5'-phosphate</name>
        <dbReference type="ChEBI" id="CHEBI:597326"/>
    </cofactor>
</comment>
<dbReference type="InterPro" id="IPR001926">
    <property type="entry name" value="TrpB-like_PALP"/>
</dbReference>
<evidence type="ECO:0000256" key="1">
    <source>
        <dbReference type="ARBA" id="ARBA00001933"/>
    </source>
</evidence>
<evidence type="ECO:0000256" key="4">
    <source>
        <dbReference type="ARBA" id="ARBA00023239"/>
    </source>
</evidence>
<keyword evidence="3 8" id="KW-0663">Pyridoxal phosphate</keyword>
<dbReference type="FunFam" id="3.40.50.1100:FF:000017">
    <property type="entry name" value="D-cysteine desulfhydrase"/>
    <property type="match status" value="1"/>
</dbReference>
<comment type="caution">
    <text evidence="10">The sequence shown here is derived from an EMBL/GenBank/DDBJ whole genome shotgun (WGS) entry which is preliminary data.</text>
</comment>
<evidence type="ECO:0000256" key="3">
    <source>
        <dbReference type="ARBA" id="ARBA00022898"/>
    </source>
</evidence>
<evidence type="ECO:0000313" key="11">
    <source>
        <dbReference type="Proteomes" id="UP000184514"/>
    </source>
</evidence>
<dbReference type="EC" id="4.4.1.25" evidence="5"/>
<comment type="similarity">
    <text evidence="2">Belongs to the ACC deaminase/D-cysteine desulfhydrase family.</text>
</comment>
<feature type="modified residue" description="N6-(pyridoxal phosphate)lysine" evidence="8">
    <location>
        <position position="76"/>
    </location>
</feature>
<evidence type="ECO:0000256" key="6">
    <source>
        <dbReference type="ARBA" id="ARBA00068519"/>
    </source>
</evidence>
<organism evidence="10 11">
    <name type="scientific">Planktotalea frisia</name>
    <dbReference type="NCBI Taxonomy" id="696762"/>
    <lineage>
        <taxon>Bacteria</taxon>
        <taxon>Pseudomonadati</taxon>
        <taxon>Pseudomonadota</taxon>
        <taxon>Alphaproteobacteria</taxon>
        <taxon>Rhodobacterales</taxon>
        <taxon>Paracoccaceae</taxon>
        <taxon>Planktotalea</taxon>
    </lineage>
</organism>
<dbReference type="InterPro" id="IPR027278">
    <property type="entry name" value="ACCD_DCysDesulf"/>
</dbReference>
<dbReference type="OrthoDB" id="9801249at2"/>
<evidence type="ECO:0000256" key="8">
    <source>
        <dbReference type="PIRSR" id="PIRSR006278-2"/>
    </source>
</evidence>
<evidence type="ECO:0000256" key="7">
    <source>
        <dbReference type="PIRSR" id="PIRSR006278-1"/>
    </source>
</evidence>
<reference evidence="10 11" key="1">
    <citation type="submission" date="2016-10" db="EMBL/GenBank/DDBJ databases">
        <title>Genome sequence of Planktotalea frisia SH6-1.</title>
        <authorList>
            <person name="Poehlein A."/>
            <person name="Bakenhus I."/>
            <person name="Voget S."/>
            <person name="Brinkhoff T."/>
            <person name="Simon M."/>
        </authorList>
    </citation>
    <scope>NUCLEOTIDE SEQUENCE [LARGE SCALE GENOMIC DNA]</scope>
    <source>
        <strain evidence="10 11">SH6-1</strain>
    </source>
</reference>
<dbReference type="GO" id="GO:0019148">
    <property type="term" value="F:D-cysteine desulfhydrase activity"/>
    <property type="evidence" value="ECO:0007669"/>
    <property type="project" value="TreeGrafter"/>
</dbReference>
<dbReference type="EMBL" id="MLCB01000106">
    <property type="protein sequence ID" value="OJI94339.1"/>
    <property type="molecule type" value="Genomic_DNA"/>
</dbReference>
<feature type="domain" description="Tryptophan synthase beta chain-like PALP" evidence="9">
    <location>
        <begin position="37"/>
        <end position="345"/>
    </location>
</feature>
<dbReference type="Proteomes" id="UP000184514">
    <property type="component" value="Unassembled WGS sequence"/>
</dbReference>
<dbReference type="InterPro" id="IPR036052">
    <property type="entry name" value="TrpB-like_PALP_sf"/>
</dbReference>
<dbReference type="NCBIfam" id="TIGR01275">
    <property type="entry name" value="ACC_deam_rel"/>
    <property type="match status" value="1"/>
</dbReference>
<sequence>MTASTQTTALDTTTSPEMTVSLCKELSIALAKFPKVRLGHLPTPLEPMDRLSEILGGPRLWVKRDDCTGLSSGGNKTRKLEYLMADAQQKGADTIITQGATQSNHARQTTAAAAKLGMDCHILLEDRTGSNDPNYIMNGNVLLDRLHGASVSKRGSGTDMNAEMEDLAEKLQKAGKKAYIIPGGGSNPIGALGYVNCARELAEQAAGMGLKIDALVHATGSSGTQAGLVTGLAAIQSDIHLLGIGVRAPQAKQEQMVFDLAIKTADYLGTGLEIVREDVRANCNYVGPGYGLPTDGMIEAVKLLAQSEGLLFDPVYSGKGLDGLIAQVKEGYFDGMDNVVFLHTGGSAALFGYSETFDLHGYTD</sequence>
<dbReference type="PIRSF" id="PIRSF006278">
    <property type="entry name" value="ACCD_DCysDesulf"/>
    <property type="match status" value="1"/>
</dbReference>
<dbReference type="GO" id="GO:0034011">
    <property type="term" value="F:L-cysteate sulfo-lyase activity"/>
    <property type="evidence" value="ECO:0007669"/>
    <property type="project" value="UniProtKB-EC"/>
</dbReference>
<dbReference type="PANTHER" id="PTHR43780:SF2">
    <property type="entry name" value="1-AMINOCYCLOPROPANE-1-CARBOXYLATE DEAMINASE-RELATED"/>
    <property type="match status" value="1"/>
</dbReference>
<keyword evidence="11" id="KW-1185">Reference proteome</keyword>
<dbReference type="Pfam" id="PF00291">
    <property type="entry name" value="PALP"/>
    <property type="match status" value="1"/>
</dbReference>
<protein>
    <recommendedName>
        <fullName evidence="6">L-cysteate sulfo-lyase</fullName>
        <ecNumber evidence="5">4.4.1.25</ecNumber>
    </recommendedName>
</protein>
<dbReference type="Gene3D" id="3.40.50.1100">
    <property type="match status" value="2"/>
</dbReference>
<dbReference type="AlphaFoldDB" id="A0A1L9NYJ4"/>
<dbReference type="RefSeq" id="WP_072630060.1">
    <property type="nucleotide sequence ID" value="NZ_MLCB01000106.1"/>
</dbReference>
<dbReference type="PANTHER" id="PTHR43780">
    <property type="entry name" value="1-AMINOCYCLOPROPANE-1-CARBOXYLATE DEAMINASE-RELATED"/>
    <property type="match status" value="1"/>
</dbReference>
<accession>A0A1L9NYJ4</accession>
<dbReference type="InterPro" id="IPR005966">
    <property type="entry name" value="D-Cys_desShydrase"/>
</dbReference>
<gene>
    <name evidence="10" type="primary">cuyA</name>
    <name evidence="10" type="ORF">PFRI_14700</name>
</gene>
<evidence type="ECO:0000259" key="9">
    <source>
        <dbReference type="Pfam" id="PF00291"/>
    </source>
</evidence>
<dbReference type="STRING" id="696762.PFRI_14700"/>
<keyword evidence="4 10" id="KW-0456">Lyase</keyword>
<feature type="active site" description="Nucleophile" evidence="7">
    <location>
        <position position="103"/>
    </location>
</feature>
<evidence type="ECO:0000256" key="5">
    <source>
        <dbReference type="ARBA" id="ARBA00066825"/>
    </source>
</evidence>
<name>A0A1L9NYJ4_9RHOB</name>